<feature type="compositionally biased region" description="Polar residues" evidence="1">
    <location>
        <begin position="12"/>
        <end position="21"/>
    </location>
</feature>
<dbReference type="Proteomes" id="UP001590951">
    <property type="component" value="Unassembled WGS sequence"/>
</dbReference>
<organism evidence="2 3">
    <name type="scientific">Lepraria finkii</name>
    <dbReference type="NCBI Taxonomy" id="1340010"/>
    <lineage>
        <taxon>Eukaryota</taxon>
        <taxon>Fungi</taxon>
        <taxon>Dikarya</taxon>
        <taxon>Ascomycota</taxon>
        <taxon>Pezizomycotina</taxon>
        <taxon>Lecanoromycetes</taxon>
        <taxon>OSLEUM clade</taxon>
        <taxon>Lecanoromycetidae</taxon>
        <taxon>Lecanorales</taxon>
        <taxon>Lecanorineae</taxon>
        <taxon>Stereocaulaceae</taxon>
        <taxon>Lepraria</taxon>
    </lineage>
</organism>
<keyword evidence="3" id="KW-1185">Reference proteome</keyword>
<accession>A0ABR4B077</accession>
<sequence length="153" mass="17426">MGDKIAILLDNGETSSDSASPVSPIPHKSRPYRKKNGLTFDPKECPWQAPRDVVLMKQQLDLKTPDICKVLKVRYKNHLQMQIMVNTDVNKMNDWWHDPTRPDLHHPLNYGIKDFAELASSIKHDLRLPRPILNIAPAPAPSAPRPKKSLKQI</sequence>
<evidence type="ECO:0000256" key="1">
    <source>
        <dbReference type="SAM" id="MobiDB-lite"/>
    </source>
</evidence>
<protein>
    <submittedName>
        <fullName evidence="2">Uncharacterized protein</fullName>
    </submittedName>
</protein>
<gene>
    <name evidence="2" type="ORF">ABVK25_008884</name>
</gene>
<reference evidence="2 3" key="1">
    <citation type="submission" date="2024-09" db="EMBL/GenBank/DDBJ databases">
        <title>Rethinking Asexuality: The Enigmatic Case of Functional Sexual Genes in Lepraria (Stereocaulaceae).</title>
        <authorList>
            <person name="Doellman M."/>
            <person name="Sun Y."/>
            <person name="Barcenas-Pena A."/>
            <person name="Lumbsch H.T."/>
            <person name="Grewe F."/>
        </authorList>
    </citation>
    <scope>NUCLEOTIDE SEQUENCE [LARGE SCALE GENOMIC DNA]</scope>
    <source>
        <strain evidence="2 3">Grewe 0041</strain>
    </source>
</reference>
<dbReference type="EMBL" id="JBHFEH010000042">
    <property type="protein sequence ID" value="KAL2050823.1"/>
    <property type="molecule type" value="Genomic_DNA"/>
</dbReference>
<comment type="caution">
    <text evidence="2">The sequence shown here is derived from an EMBL/GenBank/DDBJ whole genome shotgun (WGS) entry which is preliminary data.</text>
</comment>
<feature type="region of interest" description="Disordered" evidence="1">
    <location>
        <begin position="9"/>
        <end position="37"/>
    </location>
</feature>
<evidence type="ECO:0000313" key="3">
    <source>
        <dbReference type="Proteomes" id="UP001590951"/>
    </source>
</evidence>
<name>A0ABR4B077_9LECA</name>
<feature type="compositionally biased region" description="Basic residues" evidence="1">
    <location>
        <begin position="27"/>
        <end position="36"/>
    </location>
</feature>
<proteinExistence type="predicted"/>
<evidence type="ECO:0000313" key="2">
    <source>
        <dbReference type="EMBL" id="KAL2050823.1"/>
    </source>
</evidence>